<dbReference type="InParanoid" id="G0NA17"/>
<gene>
    <name evidence="1" type="ORF">CAEBREN_00291</name>
</gene>
<dbReference type="HOGENOM" id="CLU_1628511_0_0_1"/>
<dbReference type="STRING" id="135651.G0NA17"/>
<evidence type="ECO:0000313" key="2">
    <source>
        <dbReference type="Proteomes" id="UP000008068"/>
    </source>
</evidence>
<dbReference type="Proteomes" id="UP000008068">
    <property type="component" value="Unassembled WGS sequence"/>
</dbReference>
<dbReference type="eggNOG" id="KOG1041">
    <property type="taxonomic scope" value="Eukaryota"/>
</dbReference>
<reference evidence="2" key="1">
    <citation type="submission" date="2011-07" db="EMBL/GenBank/DDBJ databases">
        <authorList>
            <consortium name="Caenorhabditis brenneri Sequencing and Analysis Consortium"/>
            <person name="Wilson R.K."/>
        </authorList>
    </citation>
    <scope>NUCLEOTIDE SEQUENCE [LARGE SCALE GENOMIC DNA]</scope>
    <source>
        <strain evidence="2">PB2801</strain>
    </source>
</reference>
<dbReference type="OrthoDB" id="10324715at2759"/>
<accession>G0NA17</accession>
<evidence type="ECO:0000313" key="1">
    <source>
        <dbReference type="EMBL" id="EGT56025.1"/>
    </source>
</evidence>
<keyword evidence="2" id="KW-1185">Reference proteome</keyword>
<protein>
    <submittedName>
        <fullName evidence="1">Uncharacterized protein</fullName>
    </submittedName>
</protein>
<sequence>MIRAQSSSTDYSELEMLFSNELSRLYQYSITVKYVFRRPDDREVSFEISKPFNKNPILMEQDRKRCEQVYKKAIIQFKQLRQPGVFLYDRQSVLYSTVQIPNENLSFTITQQFSKHPNFVRAEFLLERDKTTTIGSVEHLHSKNLSLKHILKYGSSNHYTILS</sequence>
<dbReference type="EMBL" id="GL379853">
    <property type="protein sequence ID" value="EGT56025.1"/>
    <property type="molecule type" value="Genomic_DNA"/>
</dbReference>
<organism evidence="2">
    <name type="scientific">Caenorhabditis brenneri</name>
    <name type="common">Nematode worm</name>
    <dbReference type="NCBI Taxonomy" id="135651"/>
    <lineage>
        <taxon>Eukaryota</taxon>
        <taxon>Metazoa</taxon>
        <taxon>Ecdysozoa</taxon>
        <taxon>Nematoda</taxon>
        <taxon>Chromadorea</taxon>
        <taxon>Rhabditida</taxon>
        <taxon>Rhabditina</taxon>
        <taxon>Rhabditomorpha</taxon>
        <taxon>Rhabditoidea</taxon>
        <taxon>Rhabditidae</taxon>
        <taxon>Peloderinae</taxon>
        <taxon>Caenorhabditis</taxon>
    </lineage>
</organism>
<name>G0NA17_CAEBE</name>
<dbReference type="AlphaFoldDB" id="G0NA17"/>
<proteinExistence type="predicted"/>